<reference evidence="4 5" key="1">
    <citation type="submission" date="2015-01" db="EMBL/GenBank/DDBJ databases">
        <title>Genome of allotetraploid Gossypium barbadense reveals genomic plasticity and fiber elongation in cotton evolution.</title>
        <authorList>
            <person name="Chen X."/>
            <person name="Liu X."/>
            <person name="Zhao B."/>
            <person name="Zheng H."/>
            <person name="Hu Y."/>
            <person name="Lu G."/>
            <person name="Yang C."/>
            <person name="Chen J."/>
            <person name="Shan C."/>
            <person name="Zhang L."/>
            <person name="Zhou Y."/>
            <person name="Wang L."/>
            <person name="Guo W."/>
            <person name="Bai Y."/>
            <person name="Ruan J."/>
            <person name="Shangguan X."/>
            <person name="Mao Y."/>
            <person name="Jiang J."/>
            <person name="Zhu Y."/>
            <person name="Lei J."/>
            <person name="Kang H."/>
            <person name="Chen S."/>
            <person name="He X."/>
            <person name="Wang R."/>
            <person name="Wang Y."/>
            <person name="Chen J."/>
            <person name="Wang L."/>
            <person name="Yu S."/>
            <person name="Wang B."/>
            <person name="Wei J."/>
            <person name="Song S."/>
            <person name="Lu X."/>
            <person name="Gao Z."/>
            <person name="Gu W."/>
            <person name="Deng X."/>
            <person name="Ma D."/>
            <person name="Wang S."/>
            <person name="Liang W."/>
            <person name="Fang L."/>
            <person name="Cai C."/>
            <person name="Zhu X."/>
            <person name="Zhou B."/>
            <person name="Zhang Y."/>
            <person name="Chen Z."/>
            <person name="Xu S."/>
            <person name="Zhu R."/>
            <person name="Wang S."/>
            <person name="Zhang T."/>
            <person name="Zhao G."/>
        </authorList>
    </citation>
    <scope>NUCLEOTIDE SEQUENCE [LARGE SCALE GENOMIC DNA]</scope>
    <source>
        <strain evidence="5">cv. Xinhai21</strain>
        <tissue evidence="4">Leaf</tissue>
    </source>
</reference>
<organism evidence="4 5">
    <name type="scientific">Gossypium barbadense</name>
    <name type="common">Sea Island cotton</name>
    <name type="synonym">Hibiscus barbadensis</name>
    <dbReference type="NCBI Taxonomy" id="3634"/>
    <lineage>
        <taxon>Eukaryota</taxon>
        <taxon>Viridiplantae</taxon>
        <taxon>Streptophyta</taxon>
        <taxon>Embryophyta</taxon>
        <taxon>Tracheophyta</taxon>
        <taxon>Spermatophyta</taxon>
        <taxon>Magnoliopsida</taxon>
        <taxon>eudicotyledons</taxon>
        <taxon>Gunneridae</taxon>
        <taxon>Pentapetalae</taxon>
        <taxon>rosids</taxon>
        <taxon>malvids</taxon>
        <taxon>Malvales</taxon>
        <taxon>Malvaceae</taxon>
        <taxon>Malvoideae</taxon>
        <taxon>Gossypium</taxon>
    </lineage>
</organism>
<name>A0A2P5XCJ0_GOSBA</name>
<feature type="region of interest" description="Disordered" evidence="1">
    <location>
        <begin position="95"/>
        <end position="118"/>
    </location>
</feature>
<evidence type="ECO:0008006" key="6">
    <source>
        <dbReference type="Google" id="ProtNLM"/>
    </source>
</evidence>
<evidence type="ECO:0000313" key="5">
    <source>
        <dbReference type="Proteomes" id="UP000239757"/>
    </source>
</evidence>
<accession>A0A2P5XCJ0</accession>
<protein>
    <recommendedName>
        <fullName evidence="6">CASP-like protein</fullName>
    </recommendedName>
</protein>
<evidence type="ECO:0000313" key="4">
    <source>
        <dbReference type="EMBL" id="PPS01048.1"/>
    </source>
</evidence>
<proteinExistence type="predicted"/>
<dbReference type="AlphaFoldDB" id="A0A2P5XCJ0"/>
<feature type="signal peptide" evidence="3">
    <location>
        <begin position="1"/>
        <end position="30"/>
    </location>
</feature>
<keyword evidence="2" id="KW-0472">Membrane</keyword>
<gene>
    <name evidence="4" type="ORF">GOBAR_AA19616</name>
</gene>
<dbReference type="OrthoDB" id="10643402at2759"/>
<dbReference type="Proteomes" id="UP000239757">
    <property type="component" value="Unassembled WGS sequence"/>
</dbReference>
<sequence>MVAYLYRMTFKALVITSVLIFACQLAAVVAAPRAVPADHSSAPVIGFKDFPKLSPERDVISLASMYALYMQISFCLIDVSVKSYALYRRTRRQPKPELLNNTQDPEPDNKRDVRGPRRRISFGGLTELKAARQIPGRNRRQDHRGRALCKREGRHCSDHKRSQDLAKICLRILSGTASGTPSTVKRSRSRVTKEVARMWDFFPASLQAKRTFNIAPQTKGHRRSKE</sequence>
<evidence type="ECO:0000256" key="3">
    <source>
        <dbReference type="SAM" id="SignalP"/>
    </source>
</evidence>
<dbReference type="PROSITE" id="PS51257">
    <property type="entry name" value="PROKAR_LIPOPROTEIN"/>
    <property type="match status" value="1"/>
</dbReference>
<keyword evidence="3" id="KW-0732">Signal</keyword>
<feature type="chain" id="PRO_5015157614" description="CASP-like protein" evidence="3">
    <location>
        <begin position="31"/>
        <end position="226"/>
    </location>
</feature>
<keyword evidence="2" id="KW-1133">Transmembrane helix</keyword>
<dbReference type="EMBL" id="KZ665185">
    <property type="protein sequence ID" value="PPS01048.1"/>
    <property type="molecule type" value="Genomic_DNA"/>
</dbReference>
<feature type="transmembrane region" description="Helical" evidence="2">
    <location>
        <begin position="59"/>
        <end position="81"/>
    </location>
</feature>
<evidence type="ECO:0000256" key="1">
    <source>
        <dbReference type="SAM" id="MobiDB-lite"/>
    </source>
</evidence>
<keyword evidence="2" id="KW-0812">Transmembrane</keyword>
<evidence type="ECO:0000256" key="2">
    <source>
        <dbReference type="SAM" id="Phobius"/>
    </source>
</evidence>